<feature type="domain" description="Cytochrome c" evidence="6">
    <location>
        <begin position="52"/>
        <end position="141"/>
    </location>
</feature>
<keyword evidence="5" id="KW-0732">Signal</keyword>
<dbReference type="Pfam" id="PF00034">
    <property type="entry name" value="Cytochrom_C"/>
    <property type="match status" value="1"/>
</dbReference>
<evidence type="ECO:0000256" key="1">
    <source>
        <dbReference type="ARBA" id="ARBA00022617"/>
    </source>
</evidence>
<dbReference type="AlphaFoldDB" id="A0A2T7BDC0"/>
<evidence type="ECO:0000259" key="6">
    <source>
        <dbReference type="PROSITE" id="PS51007"/>
    </source>
</evidence>
<comment type="caution">
    <text evidence="7">The sequence shown here is derived from an EMBL/GenBank/DDBJ whole genome shotgun (WGS) entry which is preliminary data.</text>
</comment>
<dbReference type="PROSITE" id="PS51007">
    <property type="entry name" value="CYTC"/>
    <property type="match status" value="1"/>
</dbReference>
<dbReference type="GO" id="GO:0020037">
    <property type="term" value="F:heme binding"/>
    <property type="evidence" value="ECO:0007669"/>
    <property type="project" value="InterPro"/>
</dbReference>
<evidence type="ECO:0000256" key="4">
    <source>
        <dbReference type="PROSITE-ProRule" id="PRU00433"/>
    </source>
</evidence>
<evidence type="ECO:0000256" key="5">
    <source>
        <dbReference type="SAM" id="SignalP"/>
    </source>
</evidence>
<dbReference type="SUPFAM" id="SSF46626">
    <property type="entry name" value="Cytochrome c"/>
    <property type="match status" value="1"/>
</dbReference>
<dbReference type="OrthoDB" id="9811395at2"/>
<accession>A0A2T7BDC0</accession>
<dbReference type="PANTHER" id="PTHR35008:SF8">
    <property type="entry name" value="ALCOHOL DEHYDROGENASE CYTOCHROME C SUBUNIT"/>
    <property type="match status" value="1"/>
</dbReference>
<evidence type="ECO:0000313" key="7">
    <source>
        <dbReference type="EMBL" id="PUZ23077.1"/>
    </source>
</evidence>
<protein>
    <submittedName>
        <fullName evidence="7">Cytochrome C</fullName>
    </submittedName>
</protein>
<dbReference type="InterPro" id="IPR009056">
    <property type="entry name" value="Cyt_c-like_dom"/>
</dbReference>
<keyword evidence="3 4" id="KW-0408">Iron</keyword>
<dbReference type="Gene3D" id="1.10.760.10">
    <property type="entry name" value="Cytochrome c-like domain"/>
    <property type="match status" value="1"/>
</dbReference>
<keyword evidence="1 4" id="KW-0349">Heme</keyword>
<keyword evidence="8" id="KW-1185">Reference proteome</keyword>
<gene>
    <name evidence="7" type="ORF">DCC81_21990</name>
</gene>
<dbReference type="InterPro" id="IPR036909">
    <property type="entry name" value="Cyt_c-like_dom_sf"/>
</dbReference>
<keyword evidence="2 4" id="KW-0479">Metal-binding</keyword>
<sequence length="164" mass="17356">MKYFLAAGALLLSMSLQPAAAQTKKPATTTKPAAKAATKTTAKPAAGGGLSASIARGKAVYTQYCLTCHQVDGGGVPRMNPPLIATDYVTGDDARLVKVILQGFSEKVEIEGDIYSNTMPAHNFLTDQQIADVLTYVRKSFGNKSKAVQPDQVKQVRATLPATK</sequence>
<dbReference type="EMBL" id="QCYK01000003">
    <property type="protein sequence ID" value="PUZ23077.1"/>
    <property type="molecule type" value="Genomic_DNA"/>
</dbReference>
<reference evidence="7 8" key="1">
    <citation type="submission" date="2018-04" db="EMBL/GenBank/DDBJ databases">
        <title>Chitinophaga fuyangensis sp. nov., isolated from soil in a chemical factory.</title>
        <authorList>
            <person name="Chen K."/>
        </authorList>
    </citation>
    <scope>NUCLEOTIDE SEQUENCE [LARGE SCALE GENOMIC DNA]</scope>
    <source>
        <strain evidence="7 8">LY-1</strain>
    </source>
</reference>
<dbReference type="GO" id="GO:0009055">
    <property type="term" value="F:electron transfer activity"/>
    <property type="evidence" value="ECO:0007669"/>
    <property type="project" value="InterPro"/>
</dbReference>
<evidence type="ECO:0000256" key="2">
    <source>
        <dbReference type="ARBA" id="ARBA00022723"/>
    </source>
</evidence>
<evidence type="ECO:0000256" key="3">
    <source>
        <dbReference type="ARBA" id="ARBA00023004"/>
    </source>
</evidence>
<proteinExistence type="predicted"/>
<dbReference type="PANTHER" id="PTHR35008">
    <property type="entry name" value="BLL4482 PROTEIN-RELATED"/>
    <property type="match status" value="1"/>
</dbReference>
<name>A0A2T7BDC0_9BACT</name>
<feature type="chain" id="PRO_5015419726" evidence="5">
    <location>
        <begin position="21"/>
        <end position="164"/>
    </location>
</feature>
<organism evidence="7 8">
    <name type="scientific">Chitinophaga parva</name>
    <dbReference type="NCBI Taxonomy" id="2169414"/>
    <lineage>
        <taxon>Bacteria</taxon>
        <taxon>Pseudomonadati</taxon>
        <taxon>Bacteroidota</taxon>
        <taxon>Chitinophagia</taxon>
        <taxon>Chitinophagales</taxon>
        <taxon>Chitinophagaceae</taxon>
        <taxon>Chitinophaga</taxon>
    </lineage>
</organism>
<evidence type="ECO:0000313" key="8">
    <source>
        <dbReference type="Proteomes" id="UP000244450"/>
    </source>
</evidence>
<dbReference type="RefSeq" id="WP_108688821.1">
    <property type="nucleotide sequence ID" value="NZ_QCYK01000003.1"/>
</dbReference>
<dbReference type="InterPro" id="IPR051459">
    <property type="entry name" value="Cytochrome_c-type_DH"/>
</dbReference>
<dbReference type="Proteomes" id="UP000244450">
    <property type="component" value="Unassembled WGS sequence"/>
</dbReference>
<dbReference type="GO" id="GO:0046872">
    <property type="term" value="F:metal ion binding"/>
    <property type="evidence" value="ECO:0007669"/>
    <property type="project" value="UniProtKB-KW"/>
</dbReference>
<feature type="signal peptide" evidence="5">
    <location>
        <begin position="1"/>
        <end position="20"/>
    </location>
</feature>